<evidence type="ECO:0000313" key="2">
    <source>
        <dbReference type="EMBL" id="SES33147.1"/>
    </source>
</evidence>
<dbReference type="GO" id="GO:0005886">
    <property type="term" value="C:plasma membrane"/>
    <property type="evidence" value="ECO:0007669"/>
    <property type="project" value="TreeGrafter"/>
</dbReference>
<feature type="transmembrane region" description="Helical" evidence="1">
    <location>
        <begin position="23"/>
        <end position="40"/>
    </location>
</feature>
<keyword evidence="1" id="KW-0472">Membrane</keyword>
<accession>A0A1H9WHI8</accession>
<feature type="transmembrane region" description="Helical" evidence="1">
    <location>
        <begin position="77"/>
        <end position="98"/>
    </location>
</feature>
<keyword evidence="1" id="KW-0812">Transmembrane</keyword>
<comment type="caution">
    <text evidence="2">The sequence shown here is derived from an EMBL/GenBank/DDBJ whole genome shotgun (WGS) entry which is preliminary data.</text>
</comment>
<proteinExistence type="predicted"/>
<sequence length="115" mass="13340">MQWYLKTFKNFANVQGRAHRKEYWSFFLINVLITVFLAGIETRYGIDNILTTVYGLLIFIPMISVSVRRIHDLGRSGWWVVLLFVPFLYLFLMAYFAFDGESGPNAYGPDPKTSS</sequence>
<dbReference type="EMBL" id="FOGV01000035">
    <property type="protein sequence ID" value="SES33147.1"/>
    <property type="molecule type" value="Genomic_DNA"/>
</dbReference>
<reference evidence="3" key="1">
    <citation type="submission" date="2016-10" db="EMBL/GenBank/DDBJ databases">
        <authorList>
            <person name="de Groot N.N."/>
        </authorList>
    </citation>
    <scope>NUCLEOTIDE SEQUENCE [LARGE SCALE GENOMIC DNA]</scope>
    <source>
        <strain evidence="3">10nlg</strain>
    </source>
</reference>
<name>A0A1H9WHI8_9BACI</name>
<organism evidence="2 3">
    <name type="scientific">Salisediminibacterium halotolerans</name>
    <dbReference type="NCBI Taxonomy" id="517425"/>
    <lineage>
        <taxon>Bacteria</taxon>
        <taxon>Bacillati</taxon>
        <taxon>Bacillota</taxon>
        <taxon>Bacilli</taxon>
        <taxon>Bacillales</taxon>
        <taxon>Bacillaceae</taxon>
        <taxon>Salisediminibacterium</taxon>
    </lineage>
</organism>
<dbReference type="Proteomes" id="UP000199318">
    <property type="component" value="Unassembled WGS sequence"/>
</dbReference>
<gene>
    <name evidence="2" type="ORF">SAMN05444126_13513</name>
</gene>
<dbReference type="PANTHER" id="PTHR34980:SF2">
    <property type="entry name" value="INNER MEMBRANE PROTEIN YHAH-RELATED"/>
    <property type="match status" value="1"/>
</dbReference>
<dbReference type="PANTHER" id="PTHR34980">
    <property type="entry name" value="INNER MEMBRANE PROTEIN-RELATED-RELATED"/>
    <property type="match status" value="1"/>
</dbReference>
<dbReference type="AlphaFoldDB" id="A0A1H9WHI8"/>
<dbReference type="InterPro" id="IPR008523">
    <property type="entry name" value="DUF805"/>
</dbReference>
<evidence type="ECO:0000256" key="1">
    <source>
        <dbReference type="SAM" id="Phobius"/>
    </source>
</evidence>
<dbReference type="RefSeq" id="WP_177169762.1">
    <property type="nucleotide sequence ID" value="NZ_FOGV01000035.1"/>
</dbReference>
<dbReference type="Pfam" id="PF05656">
    <property type="entry name" value="DUF805"/>
    <property type="match status" value="1"/>
</dbReference>
<dbReference type="STRING" id="1464123.SAMN05444126_13513"/>
<feature type="transmembrane region" description="Helical" evidence="1">
    <location>
        <begin position="46"/>
        <end position="65"/>
    </location>
</feature>
<protein>
    <submittedName>
        <fullName evidence="2">Uncharacterized membrane protein YhaH, DUF805 family</fullName>
    </submittedName>
</protein>
<evidence type="ECO:0000313" key="3">
    <source>
        <dbReference type="Proteomes" id="UP000199318"/>
    </source>
</evidence>
<keyword evidence="1" id="KW-1133">Transmembrane helix</keyword>
<keyword evidence="3" id="KW-1185">Reference proteome</keyword>